<evidence type="ECO:0000256" key="2">
    <source>
        <dbReference type="ARBA" id="ARBA00022630"/>
    </source>
</evidence>
<keyword evidence="6" id="KW-0560">Oxidoreductase</keyword>
<evidence type="ECO:0000256" key="3">
    <source>
        <dbReference type="ARBA" id="ARBA00022827"/>
    </source>
</evidence>
<evidence type="ECO:0000313" key="6">
    <source>
        <dbReference type="EMBL" id="QXJ21837.1"/>
    </source>
</evidence>
<accession>A0ABX8QWL6</accession>
<dbReference type="PANTHER" id="PTHR43004">
    <property type="entry name" value="TRK SYSTEM POTASSIUM UPTAKE PROTEIN"/>
    <property type="match status" value="1"/>
</dbReference>
<feature type="region of interest" description="Disordered" evidence="4">
    <location>
        <begin position="396"/>
        <end position="426"/>
    </location>
</feature>
<dbReference type="PANTHER" id="PTHR43004:SF19">
    <property type="entry name" value="BINDING MONOOXYGENASE, PUTATIVE (JCVI)-RELATED"/>
    <property type="match status" value="1"/>
</dbReference>
<dbReference type="InterPro" id="IPR050641">
    <property type="entry name" value="RIFMO-like"/>
</dbReference>
<dbReference type="Pfam" id="PF21274">
    <property type="entry name" value="Rng_hyd_C"/>
    <property type="match status" value="1"/>
</dbReference>
<sequence>MRETPVLIVGGGLTGLSAAVFLAHHGVPCVVAERARSTSDHPRFRGLTVRSMELFRQVGLAARIQRIGTPGGDIGGIARVRDLAHPDVAWEKTAWEDDVAGLSPSDACSCDQDRLEPVLAEDAARHGAEVVHGAEVAGLEQDGTGVTAALRDRVTGGRHEIRAAYAVAADGARGRARGLLGVGHHGPGVLGHQISVVFDADIEPRLRGRAFGACYVEAVGGALLPRDGGRWQISVSYRPDLGDRVGDFTKERCTELIRTALGRSEPSVRVRTVAPWDVGALVAERFGAGRVFLAGDAAHVMPPSGGFGGNTGIQDAHNLAWKLADVLGGAAGEALLDTYDAERRPVAELTLLQALARMPASWADGGGDAPALPPALDHNTVSLGYVYRSAAVVPERDGAAGESPTEDPRNPSGRPGTRAPHVAVEHGGGRCSTLDLFGDGWTLLAGSGAASPAWSAAVREVAERRPGLRIAGRFAAAADRPGAAAGWPGAYGLDAGGAALVRPDGFVAWRARSLPADPAASLDAALGRVLARRPVRP</sequence>
<dbReference type="SUPFAM" id="SSF51905">
    <property type="entry name" value="FAD/NAD(P)-binding domain"/>
    <property type="match status" value="1"/>
</dbReference>
<dbReference type="GO" id="GO:0004497">
    <property type="term" value="F:monooxygenase activity"/>
    <property type="evidence" value="ECO:0007669"/>
    <property type="project" value="UniProtKB-KW"/>
</dbReference>
<evidence type="ECO:0000256" key="1">
    <source>
        <dbReference type="ARBA" id="ARBA00001974"/>
    </source>
</evidence>
<keyword evidence="2" id="KW-0285">Flavoprotein</keyword>
<dbReference type="Gene3D" id="3.40.30.120">
    <property type="match status" value="1"/>
</dbReference>
<organism evidence="6 7">
    <name type="scientific">Actinomadura graeca</name>
    <dbReference type="NCBI Taxonomy" id="2750812"/>
    <lineage>
        <taxon>Bacteria</taxon>
        <taxon>Bacillati</taxon>
        <taxon>Actinomycetota</taxon>
        <taxon>Actinomycetes</taxon>
        <taxon>Streptosporangiales</taxon>
        <taxon>Thermomonosporaceae</taxon>
        <taxon>Actinomadura</taxon>
    </lineage>
</organism>
<dbReference type="Gene3D" id="3.50.50.60">
    <property type="entry name" value="FAD/NAD(P)-binding domain"/>
    <property type="match status" value="1"/>
</dbReference>
<dbReference type="RefSeq" id="WP_231335016.1">
    <property type="nucleotide sequence ID" value="NZ_CP059572.1"/>
</dbReference>
<feature type="domain" description="FAD-binding" evidence="5">
    <location>
        <begin position="3"/>
        <end position="350"/>
    </location>
</feature>
<keyword evidence="3" id="KW-0274">FAD</keyword>
<reference evidence="6" key="1">
    <citation type="submission" date="2020-07" db="EMBL/GenBank/DDBJ databases">
        <authorList>
            <person name="Tarantini F.S."/>
            <person name="Hong K.W."/>
            <person name="Chan K.G."/>
        </authorList>
    </citation>
    <scope>NUCLEOTIDE SEQUENCE</scope>
    <source>
        <strain evidence="6">32-07</strain>
    </source>
</reference>
<dbReference type="Gene3D" id="3.30.9.10">
    <property type="entry name" value="D-Amino Acid Oxidase, subunit A, domain 2"/>
    <property type="match status" value="1"/>
</dbReference>
<dbReference type="InterPro" id="IPR036188">
    <property type="entry name" value="FAD/NAD-bd_sf"/>
</dbReference>
<evidence type="ECO:0000256" key="4">
    <source>
        <dbReference type="SAM" id="MobiDB-lite"/>
    </source>
</evidence>
<comment type="cofactor">
    <cofactor evidence="1">
        <name>FAD</name>
        <dbReference type="ChEBI" id="CHEBI:57692"/>
    </cofactor>
</comment>
<evidence type="ECO:0000259" key="5">
    <source>
        <dbReference type="Pfam" id="PF01494"/>
    </source>
</evidence>
<dbReference type="PRINTS" id="PR00420">
    <property type="entry name" value="RNGMNOXGNASE"/>
</dbReference>
<protein>
    <submittedName>
        <fullName evidence="6">FAD-dependent monooxygenase</fullName>
    </submittedName>
</protein>
<evidence type="ECO:0000313" key="7">
    <source>
        <dbReference type="Proteomes" id="UP001049518"/>
    </source>
</evidence>
<keyword evidence="7" id="KW-1185">Reference proteome</keyword>
<dbReference type="Proteomes" id="UP001049518">
    <property type="component" value="Chromosome"/>
</dbReference>
<gene>
    <name evidence="6" type="ORF">AGRA3207_002738</name>
</gene>
<proteinExistence type="predicted"/>
<keyword evidence="6" id="KW-0503">Monooxygenase</keyword>
<dbReference type="InterPro" id="IPR002938">
    <property type="entry name" value="FAD-bd"/>
</dbReference>
<dbReference type="EMBL" id="CP059572">
    <property type="protein sequence ID" value="QXJ21837.1"/>
    <property type="molecule type" value="Genomic_DNA"/>
</dbReference>
<dbReference type="Pfam" id="PF01494">
    <property type="entry name" value="FAD_binding_3"/>
    <property type="match status" value="1"/>
</dbReference>
<name>A0ABX8QWL6_9ACTN</name>